<name>A0A498SC14_ACAVI</name>
<organism evidence="2 3">
    <name type="scientific">Acanthocheilonema viteae</name>
    <name type="common">Filarial nematode worm</name>
    <name type="synonym">Dipetalonema viteae</name>
    <dbReference type="NCBI Taxonomy" id="6277"/>
    <lineage>
        <taxon>Eukaryota</taxon>
        <taxon>Metazoa</taxon>
        <taxon>Ecdysozoa</taxon>
        <taxon>Nematoda</taxon>
        <taxon>Chromadorea</taxon>
        <taxon>Rhabditida</taxon>
        <taxon>Spirurina</taxon>
        <taxon>Spiruromorpha</taxon>
        <taxon>Filarioidea</taxon>
        <taxon>Onchocercidae</taxon>
        <taxon>Acanthocheilonema</taxon>
    </lineage>
</organism>
<sequence length="392" mass="43748">MDVASILTEKYPNTEKAGGSGSVGVSAGNVKPQVHAKRSTLSRHSSKDVSEDGCCLAKIFLSNIISFATRSRRKGVNERCRSTRRMSSSGGKNATTCIHAPNCKRKALSEVGVCDSFDDEVSVVLLYNSDISLRISIDMLRQEKVINHFQMIRRLSNLPQGMDRNEWLATHTLSLFENVNALCGTISEMCTPVSCPIMSYPGVPKAHWVDERRKHHPYSAMQYIDCVLSFCEKSAKDERLYPTKYGSAFSNNFENHCRRLIRLLWHSCGHLYTNHWEQLATLNLRSQYGLVVAHMYSIAKMYDLLESKELSALSHTLQLVRPAVVYHGCGHQMAQLSDGSNGLQQFPSSKSGSWGGYPTNTALFAGFEIRISCTFGCSSLDYNTMVLATLLY</sequence>
<gene>
    <name evidence="2" type="ORF">NAV_LOCUS4172</name>
</gene>
<feature type="binding site" evidence="1">
    <location>
        <position position="275"/>
    </location>
    <ligand>
        <name>Zn(2+)</name>
        <dbReference type="ChEBI" id="CHEBI:29105"/>
    </ligand>
</feature>
<evidence type="ECO:0008006" key="4">
    <source>
        <dbReference type="Google" id="ProtNLM"/>
    </source>
</evidence>
<dbReference type="Proteomes" id="UP000276991">
    <property type="component" value="Unassembled WGS sequence"/>
</dbReference>
<evidence type="ECO:0000313" key="2">
    <source>
        <dbReference type="EMBL" id="VBB29369.1"/>
    </source>
</evidence>
<dbReference type="STRING" id="6277.A0A498SC14"/>
<dbReference type="SMART" id="SM01388">
    <property type="entry name" value="Mob1_phocein"/>
    <property type="match status" value="1"/>
</dbReference>
<dbReference type="PANTHER" id="PTHR22599">
    <property type="entry name" value="MPS ONE BINDER KINASE ACTIVATOR-LIKE MOB"/>
    <property type="match status" value="1"/>
</dbReference>
<keyword evidence="1" id="KW-0862">Zinc</keyword>
<dbReference type="Pfam" id="PF03637">
    <property type="entry name" value="Mob1_phocein"/>
    <property type="match status" value="1"/>
</dbReference>
<reference evidence="2 3" key="1">
    <citation type="submission" date="2018-08" db="EMBL/GenBank/DDBJ databases">
        <authorList>
            <person name="Laetsch R D."/>
            <person name="Stevens L."/>
            <person name="Kumar S."/>
            <person name="Blaxter L. M."/>
        </authorList>
    </citation>
    <scope>NUCLEOTIDE SEQUENCE [LARGE SCALE GENOMIC DNA]</scope>
</reference>
<feature type="binding site" evidence="1">
    <location>
        <position position="195"/>
    </location>
    <ligand>
        <name>Zn(2+)</name>
        <dbReference type="ChEBI" id="CHEBI:29105"/>
    </ligand>
</feature>
<feature type="binding site" evidence="1">
    <location>
        <position position="190"/>
    </location>
    <ligand>
        <name>Zn(2+)</name>
        <dbReference type="ChEBI" id="CHEBI:29105"/>
    </ligand>
</feature>
<accession>A0A498SC14</accession>
<proteinExistence type="predicted"/>
<dbReference type="InterPro" id="IPR005301">
    <property type="entry name" value="MOB_kinase_act_fam"/>
</dbReference>
<dbReference type="EMBL" id="UPTC01000594">
    <property type="protein sequence ID" value="VBB29369.1"/>
    <property type="molecule type" value="Genomic_DNA"/>
</dbReference>
<dbReference type="Gene3D" id="1.20.140.30">
    <property type="entry name" value="MOB kinase activator"/>
    <property type="match status" value="1"/>
</dbReference>
<dbReference type="AlphaFoldDB" id="A0A498SC14"/>
<dbReference type="SUPFAM" id="SSF101152">
    <property type="entry name" value="Mob1/phocein"/>
    <property type="match status" value="1"/>
</dbReference>
<feature type="binding site" evidence="1">
    <location>
        <position position="270"/>
    </location>
    <ligand>
        <name>Zn(2+)</name>
        <dbReference type="ChEBI" id="CHEBI:29105"/>
    </ligand>
</feature>
<evidence type="ECO:0000256" key="1">
    <source>
        <dbReference type="PIRSR" id="PIRSR605301-1"/>
    </source>
</evidence>
<keyword evidence="3" id="KW-1185">Reference proteome</keyword>
<dbReference type="OrthoDB" id="8170117at2759"/>
<evidence type="ECO:0000313" key="3">
    <source>
        <dbReference type="Proteomes" id="UP000276991"/>
    </source>
</evidence>
<keyword evidence="1" id="KW-0479">Metal-binding</keyword>
<protein>
    <recommendedName>
        <fullName evidence="4">Mob1/phocein family protein</fullName>
    </recommendedName>
</protein>
<dbReference type="InterPro" id="IPR036703">
    <property type="entry name" value="MOB_kinase_act_sf"/>
</dbReference>